<dbReference type="AlphaFoldDB" id="A0A7W7I919"/>
<dbReference type="EMBL" id="JACHMV010000001">
    <property type="protein sequence ID" value="MBB4772428.1"/>
    <property type="molecule type" value="Genomic_DNA"/>
</dbReference>
<reference evidence="1" key="3">
    <citation type="submission" date="2023-12" db="EMBL/GenBank/DDBJ databases">
        <authorList>
            <person name="Sun Q."/>
            <person name="Inoue M."/>
        </authorList>
    </citation>
    <scope>NUCLEOTIDE SEQUENCE</scope>
    <source>
        <strain evidence="1">JCM 10667</strain>
    </source>
</reference>
<evidence type="ECO:0000313" key="1">
    <source>
        <dbReference type="EMBL" id="GAA0546911.1"/>
    </source>
</evidence>
<sequence length="367" mass="37744">MFIRVARRSSLGQARHVTPVPPPAAGDLVAQVYAQVERDFGMLAPPIALHSPSPQALAASWVILRETLVATGVTGRAVKEAVGAAVSRSNTCPYCVDVHAATLRGLADDGSAARDATAVATGGAEAIGDTGLREIVRWAGASGRRDLARRSQPPGSPAEAAELAGVAVTFHYLNRMVNVFLRESPFPPGLPAAARGGLLRLLVRVLRGATLGTHPPGASLDLLPPAEPAAPLGWAAGSPTVTEAFARASTAVEAAGVRSVPGSVRELVTATLADWDGTEPPLSGGWPGNLVTGLPPADRPAGRLALLTALASYRAGPGAVEAFRRTGSDDRALIELTSWAAMTAALTVGGWSNTVSAEPINTERTDR</sequence>
<keyword evidence="2" id="KW-0575">Peroxidase</keyword>
<dbReference type="InterPro" id="IPR029032">
    <property type="entry name" value="AhpD-like"/>
</dbReference>
<evidence type="ECO:0000313" key="2">
    <source>
        <dbReference type="EMBL" id="MBB4772428.1"/>
    </source>
</evidence>
<comment type="caution">
    <text evidence="2">The sequence shown here is derived from an EMBL/GenBank/DDBJ whole genome shotgun (WGS) entry which is preliminary data.</text>
</comment>
<accession>A0A7W7I919</accession>
<dbReference type="Gene3D" id="1.20.1290.10">
    <property type="entry name" value="AhpD-like"/>
    <property type="match status" value="1"/>
</dbReference>
<keyword evidence="4" id="KW-1185">Reference proteome</keyword>
<protein>
    <submittedName>
        <fullName evidence="2">AhpD family alkylhydroperoxidase</fullName>
    </submittedName>
    <submittedName>
        <fullName evidence="1">Carboxymuconolactone decarboxylase family protein</fullName>
    </submittedName>
</protein>
<name>A0A7W7I919_9ACTN</name>
<gene>
    <name evidence="2" type="ORF">F4557_000846</name>
    <name evidence="1" type="ORF">GCM10009546_06210</name>
</gene>
<dbReference type="GO" id="GO:0004601">
    <property type="term" value="F:peroxidase activity"/>
    <property type="evidence" value="ECO:0007669"/>
    <property type="project" value="UniProtKB-KW"/>
</dbReference>
<dbReference type="Proteomes" id="UP000549343">
    <property type="component" value="Unassembled WGS sequence"/>
</dbReference>
<keyword evidence="2" id="KW-0560">Oxidoreductase</keyword>
<dbReference type="Proteomes" id="UP001501427">
    <property type="component" value="Unassembled WGS sequence"/>
</dbReference>
<dbReference type="RefSeq" id="WP_184879853.1">
    <property type="nucleotide sequence ID" value="NZ_BAAAHD010000002.1"/>
</dbReference>
<evidence type="ECO:0000313" key="3">
    <source>
        <dbReference type="Proteomes" id="UP000549343"/>
    </source>
</evidence>
<proteinExistence type="predicted"/>
<organism evidence="2 3">
    <name type="scientific">Actinomadura livida</name>
    <dbReference type="NCBI Taxonomy" id="79909"/>
    <lineage>
        <taxon>Bacteria</taxon>
        <taxon>Bacillati</taxon>
        <taxon>Actinomycetota</taxon>
        <taxon>Actinomycetes</taxon>
        <taxon>Streptosporangiales</taxon>
        <taxon>Thermomonosporaceae</taxon>
        <taxon>Actinomadura</taxon>
    </lineage>
</organism>
<reference evidence="1 4" key="1">
    <citation type="journal article" date="2019" name="Int. J. Syst. Evol. Microbiol.">
        <title>The Global Catalogue of Microorganisms (GCM) 10K type strain sequencing project: providing services to taxonomists for standard genome sequencing and annotation.</title>
        <authorList>
            <consortium name="The Broad Institute Genomics Platform"/>
            <consortium name="The Broad Institute Genome Sequencing Center for Infectious Disease"/>
            <person name="Wu L."/>
            <person name="Ma J."/>
        </authorList>
    </citation>
    <scope>NUCLEOTIDE SEQUENCE [LARGE SCALE GENOMIC DNA]</scope>
    <source>
        <strain evidence="1 4">JCM 10667</strain>
    </source>
</reference>
<evidence type="ECO:0000313" key="4">
    <source>
        <dbReference type="Proteomes" id="UP001501427"/>
    </source>
</evidence>
<dbReference type="EMBL" id="BAAAHD010000002">
    <property type="protein sequence ID" value="GAA0546911.1"/>
    <property type="molecule type" value="Genomic_DNA"/>
</dbReference>
<reference evidence="2 3" key="2">
    <citation type="submission" date="2020-08" db="EMBL/GenBank/DDBJ databases">
        <title>Sequencing the genomes of 1000 actinobacteria strains.</title>
        <authorList>
            <person name="Klenk H.-P."/>
        </authorList>
    </citation>
    <scope>NUCLEOTIDE SEQUENCE [LARGE SCALE GENOMIC DNA]</scope>
    <source>
        <strain evidence="2 3">DSM 44772</strain>
    </source>
</reference>
<dbReference type="SUPFAM" id="SSF69118">
    <property type="entry name" value="AhpD-like"/>
    <property type="match status" value="1"/>
</dbReference>